<proteinExistence type="predicted"/>
<evidence type="ECO:0000313" key="1">
    <source>
        <dbReference type="EMBL" id="KKK92810.1"/>
    </source>
</evidence>
<sequence>MLCSGGHIWSMGRARPTKTNAAMSNIPCGRTLGHGENCCDGHLCDSCREIESLRAEPRTAFMAGHAAGYCDGDGVHCWPLDKESAEKAYKEWMLSLLNERVPTRLRQGRE</sequence>
<organism evidence="1">
    <name type="scientific">marine sediment metagenome</name>
    <dbReference type="NCBI Taxonomy" id="412755"/>
    <lineage>
        <taxon>unclassified sequences</taxon>
        <taxon>metagenomes</taxon>
        <taxon>ecological metagenomes</taxon>
    </lineage>
</organism>
<gene>
    <name evidence="1" type="ORF">LCGC14_2699210</name>
</gene>
<name>A0A0F9A3S9_9ZZZZ</name>
<protein>
    <submittedName>
        <fullName evidence="1">Uncharacterized protein</fullName>
    </submittedName>
</protein>
<dbReference type="AlphaFoldDB" id="A0A0F9A3S9"/>
<reference evidence="1" key="1">
    <citation type="journal article" date="2015" name="Nature">
        <title>Complex archaea that bridge the gap between prokaryotes and eukaryotes.</title>
        <authorList>
            <person name="Spang A."/>
            <person name="Saw J.H."/>
            <person name="Jorgensen S.L."/>
            <person name="Zaremba-Niedzwiedzka K."/>
            <person name="Martijn J."/>
            <person name="Lind A.E."/>
            <person name="van Eijk R."/>
            <person name="Schleper C."/>
            <person name="Guy L."/>
            <person name="Ettema T.J."/>
        </authorList>
    </citation>
    <scope>NUCLEOTIDE SEQUENCE</scope>
</reference>
<dbReference type="EMBL" id="LAZR01048048">
    <property type="protein sequence ID" value="KKK92810.1"/>
    <property type="molecule type" value="Genomic_DNA"/>
</dbReference>
<accession>A0A0F9A3S9</accession>
<comment type="caution">
    <text evidence="1">The sequence shown here is derived from an EMBL/GenBank/DDBJ whole genome shotgun (WGS) entry which is preliminary data.</text>
</comment>